<dbReference type="eggNOG" id="COG1033">
    <property type="taxonomic scope" value="Bacteria"/>
</dbReference>
<organism evidence="8 9">
    <name type="scientific">Filifactor alocis (strain ATCC 35896 / CCUG 47790 / D40 B5)</name>
    <name type="common">Fusobacterium alocis</name>
    <dbReference type="NCBI Taxonomy" id="546269"/>
    <lineage>
        <taxon>Bacteria</taxon>
        <taxon>Bacillati</taxon>
        <taxon>Bacillota</taxon>
        <taxon>Clostridia</taxon>
        <taxon>Peptostreptococcales</taxon>
        <taxon>Filifactoraceae</taxon>
        <taxon>Filifactor</taxon>
    </lineage>
</organism>
<evidence type="ECO:0000256" key="2">
    <source>
        <dbReference type="ARBA" id="ARBA00022475"/>
    </source>
</evidence>
<proteinExistence type="predicted"/>
<accession>D6GTJ2</accession>
<feature type="transmembrane region" description="Helical" evidence="6">
    <location>
        <begin position="245"/>
        <end position="266"/>
    </location>
</feature>
<feature type="transmembrane region" description="Helical" evidence="6">
    <location>
        <begin position="287"/>
        <end position="313"/>
    </location>
</feature>
<feature type="transmembrane region" description="Helical" evidence="6">
    <location>
        <begin position="636"/>
        <end position="658"/>
    </location>
</feature>
<dbReference type="PANTHER" id="PTHR33406">
    <property type="entry name" value="MEMBRANE PROTEIN MJ1562-RELATED"/>
    <property type="match status" value="1"/>
</dbReference>
<reference evidence="9" key="1">
    <citation type="submission" date="2010-12" db="EMBL/GenBank/DDBJ databases">
        <title>The genome sequence of Filifactor alocis strain ATCC 35896.</title>
        <authorList>
            <consortium name="The Broad Institute Genome Sequencing Platform"/>
            <person name="Ward D."/>
            <person name="Earl A."/>
            <person name="Feldgarden M."/>
            <person name="Young S.K."/>
            <person name="Gargeya S."/>
            <person name="Zeng Q."/>
            <person name="Alvarado L."/>
            <person name="Berlin A."/>
            <person name="Bochicchio J."/>
            <person name="Chapman S.B."/>
            <person name="Chen Z."/>
            <person name="Freedman E."/>
            <person name="Gellesch M."/>
            <person name="Goldberg J."/>
            <person name="Griggs A."/>
            <person name="Gujja S."/>
            <person name="Heilman E."/>
            <person name="Heiman D."/>
            <person name="Howarth C."/>
            <person name="Mehta T."/>
            <person name="Neiman D."/>
            <person name="Pearson M."/>
            <person name="Roberts A."/>
            <person name="Saif S."/>
            <person name="Shea T."/>
            <person name="Shenoy N."/>
            <person name="Sisk P."/>
            <person name="Stolte C."/>
            <person name="Sykes S."/>
            <person name="White J."/>
            <person name="Yandava C."/>
            <person name="Izard J."/>
            <person name="Blanton J.M."/>
            <person name="Baranova O.V."/>
            <person name="Tanner A.C."/>
            <person name="Dewhirst F.E."/>
            <person name="Haas B."/>
            <person name="Nusbaum C."/>
            <person name="Birren B."/>
        </authorList>
    </citation>
    <scope>NUCLEOTIDE SEQUENCE [LARGE SCALE GENOMIC DNA]</scope>
    <source>
        <strain evidence="9">ATCC 35896 / D40 B5</strain>
    </source>
</reference>
<evidence type="ECO:0000313" key="9">
    <source>
        <dbReference type="Proteomes" id="UP000007468"/>
    </source>
</evidence>
<dbReference type="Gene3D" id="1.20.1640.10">
    <property type="entry name" value="Multidrug efflux transporter AcrB transmembrane domain"/>
    <property type="match status" value="2"/>
</dbReference>
<dbReference type="InterPro" id="IPR000731">
    <property type="entry name" value="SSD"/>
</dbReference>
<dbReference type="KEGG" id="faa:HMPREF0389_01430"/>
<feature type="domain" description="SSD" evidence="7">
    <location>
        <begin position="544"/>
        <end position="691"/>
    </location>
</feature>
<keyword evidence="4 6" id="KW-1133">Transmembrane helix</keyword>
<dbReference type="PATRIC" id="fig|546269.5.peg.918"/>
<dbReference type="STRING" id="546269.HMPREF0389_01430"/>
<evidence type="ECO:0000313" key="8">
    <source>
        <dbReference type="EMBL" id="EFE27799.1"/>
    </source>
</evidence>
<dbReference type="Pfam" id="PF03176">
    <property type="entry name" value="MMPL"/>
    <property type="match status" value="2"/>
</dbReference>
<dbReference type="PROSITE" id="PS50156">
    <property type="entry name" value="SSD"/>
    <property type="match status" value="1"/>
</dbReference>
<keyword evidence="9" id="KW-1185">Reference proteome</keyword>
<sequence>MRQNLGCVTDVFRKEMRKLLNFFAKEIARHNKTVMLIAVLLMIPCIYGAIETRINYDVLYYLPKDKESVIGENMIEDKFKMAATTFLMIDNMPDSDVYDLVQKIKKIPAVNDVIYVRDIVGSSVPKEFLPKELLDNLYSKNGELIMVKYEEKSASESTMEAIDEMNKLLNKQCFVSGLSVLLKDIKALVLKEMPRYVILAAILSLIVLTLCLDSWVLPFVFMATIGIGIIYNFGTNIFLGQISYITQAIAAILQLAVTMDYAIFVVHRYEREKENCTSKQDAMANAIVGAFLSLIGSSLTTVAGFGALCFMNFTIGLDIGIVMMKGVVLGVITCVTILPAMILLFDEPIHKYTHKSMIPTISKLTDFVMKYKRIALTLFLIAFIPSYYFQSHVPIYYDISRALPETLESNIGKKKLEQDFGMTTSHIIVMKDDLKPYEMDSLIDELEQIDGIKSVIAYQKFVGKGVPDSFVPQSIKDVLKKDGSQMIMLNSSYELASDEVNHQIDEMIRIAKKYDSDAKITGEAGLTKDLSETVNRDIRVTNFLSIAAIFVIVMIVFKSLSVPLILVSCIELAIFINMSVPFLDGNSVAFVTPIVIGAIQLGATVDYSILLTTSFQEELKLGKSKKEAITIATNSSAKSIITSVLVFLSATLGVILFSSIDIIKDICITLARGSIISGLVIIFILPPILYLTEEFINKTSIRWKA</sequence>
<feature type="transmembrane region" description="Helical" evidence="6">
    <location>
        <begin position="319"/>
        <end position="345"/>
    </location>
</feature>
<feature type="transmembrane region" description="Helical" evidence="6">
    <location>
        <begin position="193"/>
        <end position="212"/>
    </location>
</feature>
<protein>
    <recommendedName>
        <fullName evidence="7">SSD domain-containing protein</fullName>
    </recommendedName>
</protein>
<dbReference type="GO" id="GO:0005886">
    <property type="term" value="C:plasma membrane"/>
    <property type="evidence" value="ECO:0007669"/>
    <property type="project" value="UniProtKB-SubCell"/>
</dbReference>
<dbReference type="Proteomes" id="UP000007468">
    <property type="component" value="Chromosome"/>
</dbReference>
<name>D6GTJ2_FILAD</name>
<evidence type="ECO:0000259" key="7">
    <source>
        <dbReference type="PROSITE" id="PS50156"/>
    </source>
</evidence>
<feature type="transmembrane region" description="Helical" evidence="6">
    <location>
        <begin position="540"/>
        <end position="557"/>
    </location>
</feature>
<comment type="subcellular location">
    <subcellularLocation>
        <location evidence="1">Cell membrane</location>
        <topology evidence="1">Multi-pass membrane protein</topology>
    </subcellularLocation>
</comment>
<evidence type="ECO:0000256" key="4">
    <source>
        <dbReference type="ARBA" id="ARBA00022989"/>
    </source>
</evidence>
<evidence type="ECO:0000256" key="1">
    <source>
        <dbReference type="ARBA" id="ARBA00004651"/>
    </source>
</evidence>
<dbReference type="AlphaFoldDB" id="D6GTJ2"/>
<evidence type="ECO:0000256" key="3">
    <source>
        <dbReference type="ARBA" id="ARBA00022692"/>
    </source>
</evidence>
<evidence type="ECO:0000256" key="5">
    <source>
        <dbReference type="ARBA" id="ARBA00023136"/>
    </source>
</evidence>
<evidence type="ECO:0000256" key="6">
    <source>
        <dbReference type="SAM" id="Phobius"/>
    </source>
</evidence>
<feature type="transmembrane region" description="Helical" evidence="6">
    <location>
        <begin position="33"/>
        <end position="50"/>
    </location>
</feature>
<dbReference type="PANTHER" id="PTHR33406:SF13">
    <property type="entry name" value="MEMBRANE PROTEIN YDFJ"/>
    <property type="match status" value="1"/>
</dbReference>
<feature type="transmembrane region" description="Helical" evidence="6">
    <location>
        <begin position="219"/>
        <end position="239"/>
    </location>
</feature>
<keyword evidence="2" id="KW-1003">Cell membrane</keyword>
<feature type="transmembrane region" description="Helical" evidence="6">
    <location>
        <begin position="589"/>
        <end position="615"/>
    </location>
</feature>
<dbReference type="InterPro" id="IPR050545">
    <property type="entry name" value="Mycobact_MmpL"/>
</dbReference>
<feature type="transmembrane region" description="Helical" evidence="6">
    <location>
        <begin position="670"/>
        <end position="692"/>
    </location>
</feature>
<keyword evidence="3 6" id="KW-0812">Transmembrane</keyword>
<keyword evidence="5 6" id="KW-0472">Membrane</keyword>
<dbReference type="EMBL" id="CP002390">
    <property type="protein sequence ID" value="EFE27799.1"/>
    <property type="molecule type" value="Genomic_DNA"/>
</dbReference>
<dbReference type="SUPFAM" id="SSF82866">
    <property type="entry name" value="Multidrug efflux transporter AcrB transmembrane domain"/>
    <property type="match status" value="2"/>
</dbReference>
<gene>
    <name evidence="8" type="ordered locus">HMPREF0389_01430</name>
</gene>
<dbReference type="InterPro" id="IPR004869">
    <property type="entry name" value="MMPL_dom"/>
</dbReference>